<reference evidence="2 3" key="1">
    <citation type="submission" date="2008-09" db="EMBL/GenBank/DDBJ databases">
        <authorList>
            <person name="Fulton L."/>
            <person name="Clifton S."/>
            <person name="Fulton B."/>
            <person name="Xu J."/>
            <person name="Minx P."/>
            <person name="Pepin K.H."/>
            <person name="Johnson M."/>
            <person name="Thiruvilangam P."/>
            <person name="Bhonagiri V."/>
            <person name="Nash W.E."/>
            <person name="Mardis E.R."/>
            <person name="Wilson R.K."/>
        </authorList>
    </citation>
    <scope>NUCLEOTIDE SEQUENCE [LARGE SCALE GENOMIC DNA]</scope>
    <source>
        <strain evidence="2 3">DSM 7454</strain>
    </source>
</reference>
<keyword evidence="1" id="KW-1133">Transmembrane helix</keyword>
<evidence type="ECO:0000313" key="3">
    <source>
        <dbReference type="Proteomes" id="UP000005451"/>
    </source>
</evidence>
<gene>
    <name evidence="2" type="ORF">ANHYDRO_01286</name>
</gene>
<name>B6W9N1_9FIRM</name>
<dbReference type="Proteomes" id="UP000005451">
    <property type="component" value="Unassembled WGS sequence"/>
</dbReference>
<evidence type="ECO:0000256" key="1">
    <source>
        <dbReference type="SAM" id="Phobius"/>
    </source>
</evidence>
<proteinExistence type="predicted"/>
<feature type="transmembrane region" description="Helical" evidence="1">
    <location>
        <begin position="31"/>
        <end position="50"/>
    </location>
</feature>
<keyword evidence="1" id="KW-0472">Membrane</keyword>
<accession>B6W9N1</accession>
<feature type="transmembrane region" description="Helical" evidence="1">
    <location>
        <begin position="7"/>
        <end position="25"/>
    </location>
</feature>
<dbReference type="RefSeq" id="WP_004814426.1">
    <property type="nucleotide sequence ID" value="NZ_ABXA01000034.1"/>
</dbReference>
<sequence length="57" mass="6512">MNDQARNVLRVLLMALFAVIVLKLLGLAINIVVSIVIPVLLIYFLYKVLIKKEDIFK</sequence>
<organism evidence="2 3">
    <name type="scientific">Anaerococcus hydrogenalis DSM 7454</name>
    <dbReference type="NCBI Taxonomy" id="561177"/>
    <lineage>
        <taxon>Bacteria</taxon>
        <taxon>Bacillati</taxon>
        <taxon>Bacillota</taxon>
        <taxon>Tissierellia</taxon>
        <taxon>Tissierellales</taxon>
        <taxon>Peptoniphilaceae</taxon>
        <taxon>Anaerococcus</taxon>
    </lineage>
</organism>
<protein>
    <submittedName>
        <fullName evidence="2">Uncharacterized protein</fullName>
    </submittedName>
</protein>
<dbReference type="eggNOG" id="ENOG5030GJD">
    <property type="taxonomic scope" value="Bacteria"/>
</dbReference>
<dbReference type="STRING" id="561177.ANHYDRO_01286"/>
<keyword evidence="1" id="KW-0812">Transmembrane</keyword>
<dbReference type="EMBL" id="ABXA01000034">
    <property type="protein sequence ID" value="EEB35850.1"/>
    <property type="molecule type" value="Genomic_DNA"/>
</dbReference>
<dbReference type="GeneID" id="84579373"/>
<reference evidence="2 3" key="2">
    <citation type="submission" date="2008-10" db="EMBL/GenBank/DDBJ databases">
        <title>Draft genome sequence of Anaerococcus hydrogenalis (DSM 7454).</title>
        <authorList>
            <person name="Sudarsanam P."/>
            <person name="Ley R."/>
            <person name="Guruge J."/>
            <person name="Turnbaugh P.J."/>
            <person name="Mahowald M."/>
            <person name="Liep D."/>
            <person name="Gordon J."/>
        </authorList>
    </citation>
    <scope>NUCLEOTIDE SEQUENCE [LARGE SCALE GENOMIC DNA]</scope>
    <source>
        <strain evidence="2 3">DSM 7454</strain>
    </source>
</reference>
<comment type="caution">
    <text evidence="2">The sequence shown here is derived from an EMBL/GenBank/DDBJ whole genome shotgun (WGS) entry which is preliminary data.</text>
</comment>
<evidence type="ECO:0000313" key="2">
    <source>
        <dbReference type="EMBL" id="EEB35850.1"/>
    </source>
</evidence>
<dbReference type="AlphaFoldDB" id="B6W9N1"/>